<gene>
    <name evidence="1" type="ORF">BYZ73_01730</name>
</gene>
<keyword evidence="2" id="KW-1185">Reference proteome</keyword>
<proteinExistence type="predicted"/>
<accession>A0ABX9DMY3</accession>
<dbReference type="EMBL" id="MUAV01000002">
    <property type="protein sequence ID" value="RAP42926.1"/>
    <property type="molecule type" value="Genomic_DNA"/>
</dbReference>
<comment type="caution">
    <text evidence="1">The sequence shown here is derived from an EMBL/GenBank/DDBJ whole genome shotgun (WGS) entry which is preliminary data.</text>
</comment>
<protein>
    <submittedName>
        <fullName evidence="1">Uncharacterized protein</fullName>
    </submittedName>
</protein>
<dbReference type="InterPro" id="IPR005297">
    <property type="entry name" value="Lipoprotein_repeat"/>
</dbReference>
<reference evidence="1 2" key="1">
    <citation type="submission" date="2017-01" db="EMBL/GenBank/DDBJ databases">
        <title>Genome sequence of Rhodovulum viride JA756.</title>
        <authorList>
            <person name="Lakshmi K.V."/>
            <person name="Tushar L.D."/>
            <person name="Sasikala C."/>
            <person name="Venkataramana C."/>
        </authorList>
    </citation>
    <scope>NUCLEOTIDE SEQUENCE [LARGE SCALE GENOMIC DNA]</scope>
    <source>
        <strain evidence="1 2">JA756</strain>
    </source>
</reference>
<dbReference type="RefSeq" id="WP_220086781.1">
    <property type="nucleotide sequence ID" value="NZ_MUAV01000002.1"/>
</dbReference>
<evidence type="ECO:0000313" key="1">
    <source>
        <dbReference type="EMBL" id="RAP42926.1"/>
    </source>
</evidence>
<sequence length="150" mass="16112">MQRRLRGQLTARHGQGGFSLIERADGAAQWGYKGMPLYHWKGDSRPVDMNGNGIGGVWYVLKQGPVLLPTVLIPAWSGFRPRNRIIRICPVGATIPATGGADAFSRLSVGPTAPPGKPPPRALLGLPCPGGLRMQEGPLRHTPPIKSRPL</sequence>
<dbReference type="PANTHER" id="PTHR39335">
    <property type="entry name" value="BLL4220 PROTEIN"/>
    <property type="match status" value="1"/>
</dbReference>
<dbReference type="Pfam" id="PF03640">
    <property type="entry name" value="Lipoprotein_15"/>
    <property type="match status" value="1"/>
</dbReference>
<dbReference type="Proteomes" id="UP000248659">
    <property type="component" value="Unassembled WGS sequence"/>
</dbReference>
<dbReference type="PANTHER" id="PTHR39335:SF1">
    <property type="entry name" value="BLL4220 PROTEIN"/>
    <property type="match status" value="1"/>
</dbReference>
<evidence type="ECO:0000313" key="2">
    <source>
        <dbReference type="Proteomes" id="UP000248659"/>
    </source>
</evidence>
<name>A0ABX9DMY3_9RHOB</name>
<organism evidence="1 2">
    <name type="scientific">Rhodovulum viride</name>
    <dbReference type="NCBI Taxonomy" id="1231134"/>
    <lineage>
        <taxon>Bacteria</taxon>
        <taxon>Pseudomonadati</taxon>
        <taxon>Pseudomonadota</taxon>
        <taxon>Alphaproteobacteria</taxon>
        <taxon>Rhodobacterales</taxon>
        <taxon>Paracoccaceae</taxon>
        <taxon>Rhodovulum</taxon>
    </lineage>
</organism>